<reference evidence="2 3" key="1">
    <citation type="submission" date="2019-03" db="EMBL/GenBank/DDBJ databases">
        <title>Draft Genome Sequence of Massilia arenosa sp. nov., a Novel Massilia Species Isolated from a Sandy-loam Maize Soil.</title>
        <authorList>
            <person name="Raths R."/>
            <person name="Peta V."/>
            <person name="Bucking H."/>
        </authorList>
    </citation>
    <scope>NUCLEOTIDE SEQUENCE [LARGE SCALE GENOMIC DNA]</scope>
    <source>
        <strain evidence="2 3">MC02</strain>
    </source>
</reference>
<protein>
    <submittedName>
        <fullName evidence="2">PEP-CTERM sorting domain-containing protein</fullName>
    </submittedName>
</protein>
<organism evidence="2 3">
    <name type="scientific">Zemynaea arenosa</name>
    <dbReference type="NCBI Taxonomy" id="2561931"/>
    <lineage>
        <taxon>Bacteria</taxon>
        <taxon>Pseudomonadati</taxon>
        <taxon>Pseudomonadota</taxon>
        <taxon>Betaproteobacteria</taxon>
        <taxon>Burkholderiales</taxon>
        <taxon>Oxalobacteraceae</taxon>
        <taxon>Telluria group</taxon>
        <taxon>Zemynaea</taxon>
    </lineage>
</organism>
<evidence type="ECO:0000256" key="1">
    <source>
        <dbReference type="SAM" id="SignalP"/>
    </source>
</evidence>
<feature type="chain" id="PRO_5021298918" evidence="1">
    <location>
        <begin position="42"/>
        <end position="213"/>
    </location>
</feature>
<dbReference type="InterPro" id="IPR013424">
    <property type="entry name" value="Ice-binding_C"/>
</dbReference>
<keyword evidence="3" id="KW-1185">Reference proteome</keyword>
<keyword evidence="1" id="KW-0732">Signal</keyword>
<sequence>MFCAYRETCTCVRNFRRNRSMKRFQLAAGAVLLSMAAGAHATLITDPVSGPSSPYTVIDFTHPYSYSHSFVSQGFDASTWLIDSASLTLKLYDRANQGNETYIFTVGAGANTDVFSGTNIPNGASKTDYLVDLAASLADLGADGILGVKLTVGAAGQNYEFVSSTLALNYHLKQVVEDPQTPDDANRLPEPASLGLFALGAATAGLIRRRRAR</sequence>
<evidence type="ECO:0000313" key="2">
    <source>
        <dbReference type="EMBL" id="TFW19811.1"/>
    </source>
</evidence>
<name>A0A4Y9SC34_9BURK</name>
<accession>A0A4Y9SC34</accession>
<feature type="signal peptide" evidence="1">
    <location>
        <begin position="1"/>
        <end position="41"/>
    </location>
</feature>
<evidence type="ECO:0000313" key="3">
    <source>
        <dbReference type="Proteomes" id="UP000298438"/>
    </source>
</evidence>
<comment type="caution">
    <text evidence="2">The sequence shown here is derived from an EMBL/GenBank/DDBJ whole genome shotgun (WGS) entry which is preliminary data.</text>
</comment>
<dbReference type="Proteomes" id="UP000298438">
    <property type="component" value="Unassembled WGS sequence"/>
</dbReference>
<proteinExistence type="predicted"/>
<dbReference type="EMBL" id="SPVF01000141">
    <property type="protein sequence ID" value="TFW19811.1"/>
    <property type="molecule type" value="Genomic_DNA"/>
</dbReference>
<dbReference type="AlphaFoldDB" id="A0A4Y9SC34"/>
<gene>
    <name evidence="2" type="ORF">E4L96_11105</name>
</gene>
<dbReference type="NCBIfam" id="TIGR02595">
    <property type="entry name" value="PEP_CTERM"/>
    <property type="match status" value="1"/>
</dbReference>